<reference evidence="1 2" key="1">
    <citation type="submission" date="2016-07" db="EMBL/GenBank/DDBJ databases">
        <title>Multi-omics approach to identify versatile polysaccharide utilization systems of a marine flavobacterium Gramella flava.</title>
        <authorList>
            <person name="Tang K."/>
        </authorList>
    </citation>
    <scope>NUCLEOTIDE SEQUENCE [LARGE SCALE GENOMIC DNA]</scope>
    <source>
        <strain evidence="1 2">JLT2011</strain>
    </source>
</reference>
<keyword evidence="2" id="KW-1185">Reference proteome</keyword>
<proteinExistence type="predicted"/>
<evidence type="ECO:0000313" key="1">
    <source>
        <dbReference type="EMBL" id="APU67100.1"/>
    </source>
</evidence>
<dbReference type="EMBL" id="CP016359">
    <property type="protein sequence ID" value="APU67100.1"/>
    <property type="molecule type" value="Genomic_DNA"/>
</dbReference>
<dbReference type="Proteomes" id="UP000186230">
    <property type="component" value="Chromosome"/>
</dbReference>
<dbReference type="KEGG" id="gfl:GRFL_0376"/>
<organism evidence="1 2">
    <name type="scientific">Christiangramia flava JLT2011</name>
    <dbReference type="NCBI Taxonomy" id="1229726"/>
    <lineage>
        <taxon>Bacteria</taxon>
        <taxon>Pseudomonadati</taxon>
        <taxon>Bacteroidota</taxon>
        <taxon>Flavobacteriia</taxon>
        <taxon>Flavobacteriales</taxon>
        <taxon>Flavobacteriaceae</taxon>
        <taxon>Christiangramia</taxon>
    </lineage>
</organism>
<accession>A0A1L7I0I2</accession>
<evidence type="ECO:0000313" key="2">
    <source>
        <dbReference type="Proteomes" id="UP000186230"/>
    </source>
</evidence>
<dbReference type="STRING" id="1229726.GRFL_0376"/>
<gene>
    <name evidence="1" type="ORF">GRFL_0376</name>
</gene>
<protein>
    <submittedName>
        <fullName evidence="1">Uncharacterized protein</fullName>
    </submittedName>
</protein>
<name>A0A1L7I0I2_9FLAO</name>
<sequence>MVHLLDYIAQDYDSAINNGEIKNENEYSELLDFITTLKGLGHNLPFKTKKIVLIYSVEFPNCLTG</sequence>
<dbReference type="AlphaFoldDB" id="A0A1L7I0I2"/>